<organism evidence="11 12">
    <name type="scientific">Panagrellus redivivus</name>
    <name type="common">Microworm</name>
    <dbReference type="NCBI Taxonomy" id="6233"/>
    <lineage>
        <taxon>Eukaryota</taxon>
        <taxon>Metazoa</taxon>
        <taxon>Ecdysozoa</taxon>
        <taxon>Nematoda</taxon>
        <taxon>Chromadorea</taxon>
        <taxon>Rhabditida</taxon>
        <taxon>Tylenchina</taxon>
        <taxon>Panagrolaimomorpha</taxon>
        <taxon>Panagrolaimoidea</taxon>
        <taxon>Panagrolaimidae</taxon>
        <taxon>Panagrellus</taxon>
    </lineage>
</organism>
<dbReference type="SUPFAM" id="SSF55681">
    <property type="entry name" value="Class II aaRS and biotin synthetases"/>
    <property type="match status" value="1"/>
</dbReference>
<dbReference type="InterPro" id="IPR015807">
    <property type="entry name" value="His-tRNA-ligase"/>
</dbReference>
<dbReference type="Pfam" id="PF13393">
    <property type="entry name" value="tRNA-synt_His"/>
    <property type="match status" value="1"/>
</dbReference>
<evidence type="ECO:0000256" key="9">
    <source>
        <dbReference type="PIRSR" id="PIRSR001549-1"/>
    </source>
</evidence>
<dbReference type="GO" id="GO:0005524">
    <property type="term" value="F:ATP binding"/>
    <property type="evidence" value="ECO:0007669"/>
    <property type="project" value="UniProtKB-KW"/>
</dbReference>
<dbReference type="GO" id="GO:0006427">
    <property type="term" value="P:histidyl-tRNA aminoacylation"/>
    <property type="evidence" value="ECO:0007669"/>
    <property type="project" value="InterPro"/>
</dbReference>
<reference evidence="11" key="1">
    <citation type="journal article" date="2013" name="Genetics">
        <title>The draft genome and transcriptome of Panagrellus redivivus are shaped by the harsh demands of a free-living lifestyle.</title>
        <authorList>
            <person name="Srinivasan J."/>
            <person name="Dillman A.R."/>
            <person name="Macchietto M.G."/>
            <person name="Heikkinen L."/>
            <person name="Lakso M."/>
            <person name="Fracchia K.M."/>
            <person name="Antoshechkin I."/>
            <person name="Mortazavi A."/>
            <person name="Wong G."/>
            <person name="Sternberg P.W."/>
        </authorList>
    </citation>
    <scope>NUCLEOTIDE SEQUENCE [LARGE SCALE GENOMIC DNA]</scope>
    <source>
        <strain evidence="11">MT8872</strain>
    </source>
</reference>
<feature type="binding site" evidence="9">
    <location>
        <position position="165"/>
    </location>
    <ligand>
        <name>L-histidine</name>
        <dbReference type="ChEBI" id="CHEBI:57595"/>
    </ligand>
</feature>
<dbReference type="Gene3D" id="3.30.930.10">
    <property type="entry name" value="Bira Bifunctional Protein, Domain 2"/>
    <property type="match status" value="1"/>
</dbReference>
<dbReference type="GO" id="GO:0005739">
    <property type="term" value="C:mitochondrion"/>
    <property type="evidence" value="ECO:0007669"/>
    <property type="project" value="TreeGrafter"/>
</dbReference>
<dbReference type="InterPro" id="IPR033656">
    <property type="entry name" value="HisRS_anticodon"/>
</dbReference>
<feature type="domain" description="Aminoacyl-transfer RNA synthetases class-II family profile" evidence="10">
    <location>
        <begin position="52"/>
        <end position="411"/>
    </location>
</feature>
<comment type="similarity">
    <text evidence="1">Belongs to the class-II aminoacyl-tRNA synthetase family.</text>
</comment>
<evidence type="ECO:0000256" key="2">
    <source>
        <dbReference type="ARBA" id="ARBA00012815"/>
    </source>
</evidence>
<dbReference type="NCBIfam" id="TIGR00442">
    <property type="entry name" value="hisS"/>
    <property type="match status" value="1"/>
</dbReference>
<dbReference type="Proteomes" id="UP000492821">
    <property type="component" value="Unassembled WGS sequence"/>
</dbReference>
<evidence type="ECO:0000256" key="3">
    <source>
        <dbReference type="ARBA" id="ARBA00022598"/>
    </source>
</evidence>
<keyword evidence="6" id="KW-0648">Protein biosynthesis</keyword>
<sequence length="515" mass="57624">MFSLLCRRTYSAVKVNVWAHRSGRRVKEQLAKAMEKKAKIGDAKVTLKTPKGTRDYGPKSMVIREKVLKTIVDTFKRHGAETIDTPVFELRDVLLGKYGEEGGKLVFDLADQGGELCSLRYDLTVPFARYLAMNKIQNLKRYHIAKVYRRDQPVMTKGRYREFYQCDFDIAGQYDLMVPEAECIRVVDEVMTQLDLGDFEIRLNHRLLLEGMFSLSGIADKDFKTVCSSVDKLDKSPWAEVANELINEKKIDEAAVNKLEQYVRLRAQNPDLDNLGLLEKFLEDPEASQNASIVTAVKEIKVLLEYVELFGANQNVVFEPSLARGLDYYTGAIYEVVIKEFSFSGLGGTKSDNPDDQVSVGSVAAGGRYDKLVGIFAGGKGKSNVPCVGVSFGIERLFSIMEAKAATEEMPGRTNATQVYVAAAQKGLLKARMNVIRQLWDAGFNAETSFKANPKLLDQMQYCEARFIPWVLIIGESELAAGVIQLKNVKDREDVKVIPIADMEKELTSRLNGST</sequence>
<dbReference type="WBParaSite" id="Pan_g22756.t1">
    <property type="protein sequence ID" value="Pan_g22756.t1"/>
    <property type="gene ID" value="Pan_g22756"/>
</dbReference>
<dbReference type="InterPro" id="IPR006195">
    <property type="entry name" value="aa-tRNA-synth_II"/>
</dbReference>
<accession>A0A7E4VPZ7</accession>
<dbReference type="Pfam" id="PF03129">
    <property type="entry name" value="HGTP_anticodon"/>
    <property type="match status" value="1"/>
</dbReference>
<evidence type="ECO:0000256" key="6">
    <source>
        <dbReference type="ARBA" id="ARBA00022917"/>
    </source>
</evidence>
<keyword evidence="5" id="KW-0067">ATP-binding</keyword>
<evidence type="ECO:0000313" key="12">
    <source>
        <dbReference type="WBParaSite" id="Pan_g22756.t1"/>
    </source>
</evidence>
<protein>
    <recommendedName>
        <fullName evidence="2">histidine--tRNA ligase</fullName>
        <ecNumber evidence="2">6.1.1.21</ecNumber>
    </recommendedName>
</protein>
<dbReference type="FunFam" id="3.40.50.800:FF:000008">
    <property type="entry name" value="histidine--tRNA ligase, cytoplasmic isoform X1"/>
    <property type="match status" value="1"/>
</dbReference>
<evidence type="ECO:0000256" key="4">
    <source>
        <dbReference type="ARBA" id="ARBA00022741"/>
    </source>
</evidence>
<evidence type="ECO:0000256" key="1">
    <source>
        <dbReference type="ARBA" id="ARBA00008226"/>
    </source>
</evidence>
<dbReference type="EC" id="6.1.1.21" evidence="2"/>
<feature type="binding site" evidence="9">
    <location>
        <begin position="328"/>
        <end position="329"/>
    </location>
    <ligand>
        <name>L-histidine</name>
        <dbReference type="ChEBI" id="CHEBI:57595"/>
    </ligand>
</feature>
<dbReference type="InterPro" id="IPR045864">
    <property type="entry name" value="aa-tRNA-synth_II/BPL/LPL"/>
</dbReference>
<evidence type="ECO:0000313" key="11">
    <source>
        <dbReference type="Proteomes" id="UP000492821"/>
    </source>
</evidence>
<dbReference type="InterPro" id="IPR036621">
    <property type="entry name" value="Anticodon-bd_dom_sf"/>
</dbReference>
<dbReference type="PROSITE" id="PS50862">
    <property type="entry name" value="AA_TRNA_LIGASE_II"/>
    <property type="match status" value="1"/>
</dbReference>
<dbReference type="GO" id="GO:0005829">
    <property type="term" value="C:cytosol"/>
    <property type="evidence" value="ECO:0007669"/>
    <property type="project" value="TreeGrafter"/>
</dbReference>
<feature type="binding site" evidence="9">
    <location>
        <begin position="122"/>
        <end position="124"/>
    </location>
    <ligand>
        <name>L-histidine</name>
        <dbReference type="ChEBI" id="CHEBI:57595"/>
    </ligand>
</feature>
<dbReference type="FunFam" id="3.30.930.10:FF:000092">
    <property type="entry name" value="Histidyl-tRNA synthetase putative"/>
    <property type="match status" value="1"/>
</dbReference>
<proteinExistence type="inferred from homology"/>
<keyword evidence="7" id="KW-0030">Aminoacyl-tRNA synthetase</keyword>
<evidence type="ECO:0000256" key="5">
    <source>
        <dbReference type="ARBA" id="ARBA00022840"/>
    </source>
</evidence>
<dbReference type="GO" id="GO:0032543">
    <property type="term" value="P:mitochondrial translation"/>
    <property type="evidence" value="ECO:0007669"/>
    <property type="project" value="TreeGrafter"/>
</dbReference>
<keyword evidence="3" id="KW-0436">Ligase</keyword>
<keyword evidence="4" id="KW-0547">Nucleotide-binding</keyword>
<dbReference type="PIRSF" id="PIRSF001549">
    <property type="entry name" value="His-tRNA_synth"/>
    <property type="match status" value="1"/>
</dbReference>
<evidence type="ECO:0000259" key="10">
    <source>
        <dbReference type="PROSITE" id="PS50862"/>
    </source>
</evidence>
<dbReference type="AlphaFoldDB" id="A0A7E4VPZ7"/>
<name>A0A7E4VPZ7_PANRE</name>
<dbReference type="GO" id="GO:0004821">
    <property type="term" value="F:histidine-tRNA ligase activity"/>
    <property type="evidence" value="ECO:0007669"/>
    <property type="project" value="UniProtKB-EC"/>
</dbReference>
<dbReference type="GO" id="GO:0002119">
    <property type="term" value="P:nematode larval development"/>
    <property type="evidence" value="ECO:0007669"/>
    <property type="project" value="TreeGrafter"/>
</dbReference>
<dbReference type="GO" id="GO:0003723">
    <property type="term" value="F:RNA binding"/>
    <property type="evidence" value="ECO:0007669"/>
    <property type="project" value="TreeGrafter"/>
</dbReference>
<dbReference type="Gene3D" id="3.40.50.800">
    <property type="entry name" value="Anticodon-binding domain"/>
    <property type="match status" value="1"/>
</dbReference>
<keyword evidence="11" id="KW-1185">Reference proteome</keyword>
<feature type="binding site" evidence="9">
    <location>
        <position position="149"/>
    </location>
    <ligand>
        <name>L-histidine</name>
        <dbReference type="ChEBI" id="CHEBI:57595"/>
    </ligand>
</feature>
<dbReference type="CDD" id="cd00773">
    <property type="entry name" value="HisRS-like_core"/>
    <property type="match status" value="1"/>
</dbReference>
<evidence type="ECO:0000256" key="7">
    <source>
        <dbReference type="ARBA" id="ARBA00023146"/>
    </source>
</evidence>
<comment type="catalytic activity">
    <reaction evidence="8">
        <text>tRNA(His) + L-histidine + ATP = L-histidyl-tRNA(His) + AMP + diphosphate + H(+)</text>
        <dbReference type="Rhea" id="RHEA:17313"/>
        <dbReference type="Rhea" id="RHEA-COMP:9665"/>
        <dbReference type="Rhea" id="RHEA-COMP:9689"/>
        <dbReference type="ChEBI" id="CHEBI:15378"/>
        <dbReference type="ChEBI" id="CHEBI:30616"/>
        <dbReference type="ChEBI" id="CHEBI:33019"/>
        <dbReference type="ChEBI" id="CHEBI:57595"/>
        <dbReference type="ChEBI" id="CHEBI:78442"/>
        <dbReference type="ChEBI" id="CHEBI:78527"/>
        <dbReference type="ChEBI" id="CHEBI:456215"/>
        <dbReference type="EC" id="6.1.1.21"/>
    </reaction>
</comment>
<dbReference type="PANTHER" id="PTHR11476">
    <property type="entry name" value="HISTIDYL-TRNA SYNTHETASE"/>
    <property type="match status" value="1"/>
</dbReference>
<dbReference type="InterPro" id="IPR041715">
    <property type="entry name" value="HisRS-like_core"/>
</dbReference>
<feature type="binding site" evidence="9">
    <location>
        <position position="324"/>
    </location>
    <ligand>
        <name>L-histidine</name>
        <dbReference type="ChEBI" id="CHEBI:57595"/>
    </ligand>
</feature>
<dbReference type="PANTHER" id="PTHR11476:SF7">
    <property type="entry name" value="HISTIDINE--TRNA LIGASE"/>
    <property type="match status" value="1"/>
</dbReference>
<dbReference type="SUPFAM" id="SSF52954">
    <property type="entry name" value="Class II aaRS ABD-related"/>
    <property type="match status" value="1"/>
</dbReference>
<dbReference type="InterPro" id="IPR004154">
    <property type="entry name" value="Anticodon-bd"/>
</dbReference>
<feature type="binding site" evidence="9">
    <location>
        <position position="169"/>
    </location>
    <ligand>
        <name>L-histidine</name>
        <dbReference type="ChEBI" id="CHEBI:57595"/>
    </ligand>
</feature>
<dbReference type="InterPro" id="IPR004516">
    <property type="entry name" value="HisRS/HisZ"/>
</dbReference>
<evidence type="ECO:0000256" key="8">
    <source>
        <dbReference type="ARBA" id="ARBA00047639"/>
    </source>
</evidence>
<dbReference type="CDD" id="cd00859">
    <property type="entry name" value="HisRS_anticodon"/>
    <property type="match status" value="1"/>
</dbReference>
<reference evidence="12" key="2">
    <citation type="submission" date="2020-10" db="UniProtKB">
        <authorList>
            <consortium name="WormBaseParasite"/>
        </authorList>
    </citation>
    <scope>IDENTIFICATION</scope>
</reference>